<feature type="transmembrane region" description="Helical" evidence="1">
    <location>
        <begin position="149"/>
        <end position="168"/>
    </location>
</feature>
<feature type="transmembrane region" description="Helical" evidence="1">
    <location>
        <begin position="221"/>
        <end position="242"/>
    </location>
</feature>
<dbReference type="PANTHER" id="PTHR38454:SF1">
    <property type="entry name" value="INTEGRAL MEMBRANE PROTEIN"/>
    <property type="match status" value="1"/>
</dbReference>
<reference evidence="2 3" key="1">
    <citation type="submission" date="2015-07" db="EMBL/GenBank/DDBJ databases">
        <authorList>
            <person name="Kim K.M."/>
        </authorList>
    </citation>
    <scope>NUCLEOTIDE SEQUENCE [LARGE SCALE GENOMIC DNA]</scope>
    <source>
        <strain evidence="2 3">KCTC 12363</strain>
    </source>
</reference>
<dbReference type="PANTHER" id="PTHR38454">
    <property type="entry name" value="INTEGRAL MEMBRANE PROTEIN-RELATED"/>
    <property type="match status" value="1"/>
</dbReference>
<name>A0A0H4PNL2_9BACT</name>
<dbReference type="Pfam" id="PF09586">
    <property type="entry name" value="YfhO"/>
    <property type="match status" value="1"/>
</dbReference>
<keyword evidence="1" id="KW-0812">Transmembrane</keyword>
<dbReference type="EMBL" id="CP012040">
    <property type="protein sequence ID" value="AKP49842.1"/>
    <property type="molecule type" value="Genomic_DNA"/>
</dbReference>
<feature type="transmembrane region" description="Helical" evidence="1">
    <location>
        <begin position="516"/>
        <end position="534"/>
    </location>
</feature>
<evidence type="ECO:0000313" key="3">
    <source>
        <dbReference type="Proteomes" id="UP000036520"/>
    </source>
</evidence>
<feature type="transmembrane region" description="Helical" evidence="1">
    <location>
        <begin position="124"/>
        <end position="143"/>
    </location>
</feature>
<feature type="transmembrane region" description="Helical" evidence="1">
    <location>
        <begin position="492"/>
        <end position="511"/>
    </location>
</feature>
<dbReference type="OrthoDB" id="9772884at2"/>
<sequence length="813" mass="90940">MKFDFKADVLPHFLAISSFYLIVVLYFSPIVFDGKMMFQTDILQWEGSAKELLEHRENTGEEALWTNRMFGGMPAYLIHLDPKGDITNFLIKVFTFGLPHPISALFFGMVSMYILLLSFKVRPVIALIGAWAFSFNTFNFLSLEAGHNAKIWAVCIIPLILAGVHMAFNNKKLLGLVITALAVLLQLKFNHLQITYYTLLLVIVYGIGQLVHAYRKQQLPAFAKTTGMLLLAAMLGVIGHSARLSAVLEYGAYSIRGERNLPAFNQNDSGLDKEYAFNWSSGKLETFTLLIPNYFGGATQEAVPKNSASEKALRANGIDNAQVNQFIKGAPTYWGDQPFTGGPMYGGSIMIFLFVLGILFAPASYRNTFLAMTVLTLLLSWGKNLAWFNYTLFDYLPGYNKFRAVSMALGMTLFVIPLFGAIGLENVMRKIKEKETKKTFFIGTVITLGLILLGIVFASMMGYQSSMPNSGYPDWLMTALKSDRKSMLMSDALRSAIFITISAAFIGLVLFNKLKITYSVLGIGAMVLIDLWGVNSRYLDKDSFTNDPSEQHFAATPADNKISADKDYFRVLNIQNPFNDARTSYRFNSIGGYHGAKMSRYNDLIDRILGSEINGFVQKAQEGNFDYKGIQALNMLNTKYLMAGRAENAVFLNPEANGPAWFPESIEGTKTNEEEIEALAKINTKVTATYNAQDNGNQSINTGKGSIKLKSYSPDVLAYTASVEKSGLVVFSEIYYPKGWKAFIDGQETPILRVNYLLRGLVLPEGEHMVEMRFEPTSYYQWEYISIFAQYLVVLSLIFVVFINLKTKQEPTV</sequence>
<dbReference type="InterPro" id="IPR018580">
    <property type="entry name" value="Uncharacterised_YfhO"/>
</dbReference>
<keyword evidence="1" id="KW-1133">Transmembrane helix</keyword>
<dbReference type="RefSeq" id="WP_048640336.1">
    <property type="nucleotide sequence ID" value="NZ_CP012040.1"/>
</dbReference>
<dbReference type="Proteomes" id="UP000036520">
    <property type="component" value="Chromosome"/>
</dbReference>
<proteinExistence type="predicted"/>
<feature type="transmembrane region" description="Helical" evidence="1">
    <location>
        <begin position="195"/>
        <end position="214"/>
    </location>
</feature>
<feature type="transmembrane region" description="Helical" evidence="1">
    <location>
        <begin position="98"/>
        <end position="117"/>
    </location>
</feature>
<feature type="transmembrane region" description="Helical" evidence="1">
    <location>
        <begin position="12"/>
        <end position="32"/>
    </location>
</feature>
<feature type="transmembrane region" description="Helical" evidence="1">
    <location>
        <begin position="784"/>
        <end position="805"/>
    </location>
</feature>
<feature type="transmembrane region" description="Helical" evidence="1">
    <location>
        <begin position="369"/>
        <end position="388"/>
    </location>
</feature>
<dbReference type="KEGG" id="camu:CA2015_0366"/>
<protein>
    <submittedName>
        <fullName evidence="2">Bacterial membrane protein YfhO</fullName>
    </submittedName>
</protein>
<accession>A0A0H4PNL2</accession>
<keyword evidence="1" id="KW-0472">Membrane</keyword>
<feature type="transmembrane region" description="Helical" evidence="1">
    <location>
        <begin position="344"/>
        <end position="362"/>
    </location>
</feature>
<evidence type="ECO:0000313" key="2">
    <source>
        <dbReference type="EMBL" id="AKP49842.1"/>
    </source>
</evidence>
<dbReference type="STRING" id="320787.CA2015_0366"/>
<organism evidence="2 3">
    <name type="scientific">Cyclobacterium amurskyense</name>
    <dbReference type="NCBI Taxonomy" id="320787"/>
    <lineage>
        <taxon>Bacteria</taxon>
        <taxon>Pseudomonadati</taxon>
        <taxon>Bacteroidota</taxon>
        <taxon>Cytophagia</taxon>
        <taxon>Cytophagales</taxon>
        <taxon>Cyclobacteriaceae</taxon>
        <taxon>Cyclobacterium</taxon>
    </lineage>
</organism>
<feature type="transmembrane region" description="Helical" evidence="1">
    <location>
        <begin position="440"/>
        <end position="463"/>
    </location>
</feature>
<gene>
    <name evidence="2" type="ORF">CA2015_0366</name>
</gene>
<dbReference type="PATRIC" id="fig|320787.5.peg.412"/>
<keyword evidence="3" id="KW-1185">Reference proteome</keyword>
<evidence type="ECO:0000256" key="1">
    <source>
        <dbReference type="SAM" id="Phobius"/>
    </source>
</evidence>
<dbReference type="AlphaFoldDB" id="A0A0H4PNL2"/>
<feature type="transmembrane region" description="Helical" evidence="1">
    <location>
        <begin position="408"/>
        <end position="428"/>
    </location>
</feature>